<dbReference type="InterPro" id="IPR010649">
    <property type="entry name" value="NapE_TorE"/>
</dbReference>
<keyword evidence="3" id="KW-1185">Reference proteome</keyword>
<protein>
    <submittedName>
        <fullName evidence="2">NapE protein</fullName>
    </submittedName>
</protein>
<keyword evidence="1" id="KW-0472">Membrane</keyword>
<dbReference type="AlphaFoldDB" id="K4KGU9"/>
<dbReference type="eggNOG" id="COG4459">
    <property type="taxonomic scope" value="Bacteria"/>
</dbReference>
<dbReference type="HOGENOM" id="CLU_200276_2_0_6"/>
<gene>
    <name evidence="2" type="ordered locus">M5M_05620</name>
</gene>
<dbReference type="EMBL" id="CP003746">
    <property type="protein sequence ID" value="AFU98329.1"/>
    <property type="molecule type" value="Genomic_DNA"/>
</dbReference>
<accession>K4KGU9</accession>
<dbReference type="RefSeq" id="WP_015046502.1">
    <property type="nucleotide sequence ID" value="NC_018868.3"/>
</dbReference>
<keyword evidence="1" id="KW-1133">Transmembrane helix</keyword>
<evidence type="ECO:0000313" key="3">
    <source>
        <dbReference type="Proteomes" id="UP000000466"/>
    </source>
</evidence>
<evidence type="ECO:0000256" key="1">
    <source>
        <dbReference type="SAM" id="Phobius"/>
    </source>
</evidence>
<proteinExistence type="predicted"/>
<evidence type="ECO:0000313" key="2">
    <source>
        <dbReference type="EMBL" id="AFU98329.1"/>
    </source>
</evidence>
<dbReference type="STRING" id="1117647.M5M_05620"/>
<dbReference type="Proteomes" id="UP000000466">
    <property type="component" value="Chromosome"/>
</dbReference>
<sequence>MPKYEGPETQAPVSRREERHAFLALAVFAAPVFAVVLVAGYGFVVWISQMLAGPPSY</sequence>
<keyword evidence="1" id="KW-0812">Transmembrane</keyword>
<dbReference type="Pfam" id="PF06796">
    <property type="entry name" value="NapE"/>
    <property type="match status" value="1"/>
</dbReference>
<dbReference type="KEGG" id="saga:M5M_05620"/>
<organism evidence="2 3">
    <name type="scientific">Simiduia agarivorans (strain DSM 21679 / JCM 13881 / BCRC 17597 / SA1)</name>
    <dbReference type="NCBI Taxonomy" id="1117647"/>
    <lineage>
        <taxon>Bacteria</taxon>
        <taxon>Pseudomonadati</taxon>
        <taxon>Pseudomonadota</taxon>
        <taxon>Gammaproteobacteria</taxon>
        <taxon>Cellvibrionales</taxon>
        <taxon>Cellvibrionaceae</taxon>
        <taxon>Simiduia</taxon>
    </lineage>
</organism>
<reference evidence="2 3" key="1">
    <citation type="journal article" date="2013" name="Genome Announc.">
        <title>Complete genome sequence of Simiduia agarivorans SA1(T), a marine bacterium able to degrade a variety of polysaccharides.</title>
        <authorList>
            <person name="Lin S.Y."/>
            <person name="Shieh W.Y."/>
            <person name="Chen J.S."/>
            <person name="Tang S.L."/>
        </authorList>
    </citation>
    <scope>NUCLEOTIDE SEQUENCE [LARGE SCALE GENOMIC DNA]</scope>
    <source>
        <strain evidence="3">DSM 21679 / JCM 13881 / BCRC 17597 / SA1</strain>
    </source>
</reference>
<name>K4KGU9_SIMAS</name>
<feature type="transmembrane region" description="Helical" evidence="1">
    <location>
        <begin position="21"/>
        <end position="47"/>
    </location>
</feature>